<dbReference type="InterPro" id="IPR037171">
    <property type="entry name" value="NagB/RpiA_transferase-like"/>
</dbReference>
<proteinExistence type="predicted"/>
<dbReference type="WBParaSite" id="Hba_10502">
    <property type="protein sequence ID" value="Hba_10502"/>
    <property type="gene ID" value="Hba_10502"/>
</dbReference>
<dbReference type="Proteomes" id="UP000095283">
    <property type="component" value="Unplaced"/>
</dbReference>
<keyword evidence="1" id="KW-1185">Reference proteome</keyword>
<name>A0A1I7WZA4_HETBA</name>
<dbReference type="Gene3D" id="1.20.120.420">
    <property type="entry name" value="translation initiation factor eif-2b, domain 1"/>
    <property type="match status" value="1"/>
</dbReference>
<evidence type="ECO:0000313" key="1">
    <source>
        <dbReference type="Proteomes" id="UP000095283"/>
    </source>
</evidence>
<protein>
    <submittedName>
        <fullName evidence="2">Uncharacterized protein</fullName>
    </submittedName>
</protein>
<accession>A0A1I7WZA4</accession>
<sequence>MYLCQFIINATISTDFIDADRVIRRSPENSPFFTVIQLARSFITFPSTIFFLKMQGIFNSLPGVLDDICNPLHRVTGFFCQLMPKHVEYAITLEGDKKYKNLTKLNKHYIYYKSTSHLEWISREKFTLMTICNTGALATCSWGTALGKN</sequence>
<reference evidence="2" key="1">
    <citation type="submission" date="2016-11" db="UniProtKB">
        <authorList>
            <consortium name="WormBaseParasite"/>
        </authorList>
    </citation>
    <scope>IDENTIFICATION</scope>
</reference>
<evidence type="ECO:0000313" key="2">
    <source>
        <dbReference type="WBParaSite" id="Hba_10502"/>
    </source>
</evidence>
<dbReference type="InterPro" id="IPR027363">
    <property type="entry name" value="M1Pi_N"/>
</dbReference>
<organism evidence="1 2">
    <name type="scientific">Heterorhabditis bacteriophora</name>
    <name type="common">Entomopathogenic nematode worm</name>
    <dbReference type="NCBI Taxonomy" id="37862"/>
    <lineage>
        <taxon>Eukaryota</taxon>
        <taxon>Metazoa</taxon>
        <taxon>Ecdysozoa</taxon>
        <taxon>Nematoda</taxon>
        <taxon>Chromadorea</taxon>
        <taxon>Rhabditida</taxon>
        <taxon>Rhabditina</taxon>
        <taxon>Rhabditomorpha</taxon>
        <taxon>Strongyloidea</taxon>
        <taxon>Heterorhabditidae</taxon>
        <taxon>Heterorhabditis</taxon>
    </lineage>
</organism>
<dbReference type="SUPFAM" id="SSF100950">
    <property type="entry name" value="NagB/RpiA/CoA transferase-like"/>
    <property type="match status" value="1"/>
</dbReference>
<dbReference type="AlphaFoldDB" id="A0A1I7WZA4"/>